<dbReference type="Pfam" id="PF13565">
    <property type="entry name" value="HTH_32"/>
    <property type="match status" value="1"/>
</dbReference>
<reference evidence="1 2" key="1">
    <citation type="journal article" date="2019" name="Int. J. Syst. Evol. Microbiol.">
        <title>The Global Catalogue of Microorganisms (GCM) 10K type strain sequencing project: providing services to taxonomists for standard genome sequencing and annotation.</title>
        <authorList>
            <consortium name="The Broad Institute Genomics Platform"/>
            <consortium name="The Broad Institute Genome Sequencing Center for Infectious Disease"/>
            <person name="Wu L."/>
            <person name="Ma J."/>
        </authorList>
    </citation>
    <scope>NUCLEOTIDE SEQUENCE [LARGE SCALE GENOMIC DNA]</scope>
    <source>
        <strain evidence="1 2">CGMCC 1.12543</strain>
    </source>
</reference>
<dbReference type="SUPFAM" id="SSF46689">
    <property type="entry name" value="Homeodomain-like"/>
    <property type="match status" value="1"/>
</dbReference>
<evidence type="ECO:0000313" key="2">
    <source>
        <dbReference type="Proteomes" id="UP001596099"/>
    </source>
</evidence>
<gene>
    <name evidence="1" type="ORF">ACFPYI_21980</name>
</gene>
<accession>A0ABD5RVB8</accession>
<proteinExistence type="predicted"/>
<dbReference type="Proteomes" id="UP001596099">
    <property type="component" value="Unassembled WGS sequence"/>
</dbReference>
<dbReference type="RefSeq" id="WP_368409088.1">
    <property type="nucleotide sequence ID" value="NZ_JALLGW010000004.1"/>
</dbReference>
<dbReference type="EMBL" id="JBHSQH010000009">
    <property type="protein sequence ID" value="MFC5973999.1"/>
    <property type="molecule type" value="Genomic_DNA"/>
</dbReference>
<protein>
    <submittedName>
        <fullName evidence="1">Transposase</fullName>
    </submittedName>
</protein>
<organism evidence="1 2">
    <name type="scientific">Halomarina salina</name>
    <dbReference type="NCBI Taxonomy" id="1872699"/>
    <lineage>
        <taxon>Archaea</taxon>
        <taxon>Methanobacteriati</taxon>
        <taxon>Methanobacteriota</taxon>
        <taxon>Stenosarchaea group</taxon>
        <taxon>Halobacteria</taxon>
        <taxon>Halobacteriales</taxon>
        <taxon>Natronomonadaceae</taxon>
        <taxon>Halomarina</taxon>
    </lineage>
</organism>
<dbReference type="AlphaFoldDB" id="A0ABD5RVB8"/>
<evidence type="ECO:0000313" key="1">
    <source>
        <dbReference type="EMBL" id="MFC5973999.1"/>
    </source>
</evidence>
<comment type="caution">
    <text evidence="1">The sequence shown here is derived from an EMBL/GenBank/DDBJ whole genome shotgun (WGS) entry which is preliminary data.</text>
</comment>
<keyword evidence="2" id="KW-1185">Reference proteome</keyword>
<name>A0ABD5RVB8_9EURY</name>
<dbReference type="InterPro" id="IPR009057">
    <property type="entry name" value="Homeodomain-like_sf"/>
</dbReference>
<sequence>MVELGNHSMEELRTALSNTNDAKAVKRLMIALAIKDDVSVTRLSTRYGIPPSTIYYWVNRFKQGTIEQALTDASRPGRPSKLTEEQRNRVSKWISNPPTQYGLEDTSWTPDALCKMIRLEFQVEYSVGHCKRILRNEAE</sequence>